<evidence type="ECO:0000256" key="3">
    <source>
        <dbReference type="ARBA" id="ARBA00023014"/>
    </source>
</evidence>
<evidence type="ECO:0000256" key="2">
    <source>
        <dbReference type="ARBA" id="ARBA00023004"/>
    </source>
</evidence>
<evidence type="ECO:0000313" key="6">
    <source>
        <dbReference type="Proteomes" id="UP000001225"/>
    </source>
</evidence>
<sequence length="96" mass="9971">MGFTRRQLLTGLKPGPILPGSAAAQGRPWRARVTAACLARRGIECRLCGETCSVGALRFRPRAGGPTQPHVDTGRCTGCGDCLPACPVAALIPEAT</sequence>
<dbReference type="eggNOG" id="COG1143">
    <property type="taxonomic scope" value="Bacteria"/>
</dbReference>
<keyword evidence="3" id="KW-0411">Iron-sulfur</keyword>
<evidence type="ECO:0000259" key="4">
    <source>
        <dbReference type="PROSITE" id="PS51379"/>
    </source>
</evidence>
<dbReference type="Proteomes" id="UP000001225">
    <property type="component" value="Chromosome"/>
</dbReference>
<dbReference type="PROSITE" id="PS00198">
    <property type="entry name" value="4FE4S_FER_1"/>
    <property type="match status" value="1"/>
</dbReference>
<dbReference type="SUPFAM" id="SSF54862">
    <property type="entry name" value="4Fe-4S ferredoxins"/>
    <property type="match status" value="1"/>
</dbReference>
<dbReference type="InterPro" id="IPR017896">
    <property type="entry name" value="4Fe4S_Fe-S-bd"/>
</dbReference>
<dbReference type="Pfam" id="PF12838">
    <property type="entry name" value="Fer4_7"/>
    <property type="match status" value="1"/>
</dbReference>
<evidence type="ECO:0000256" key="1">
    <source>
        <dbReference type="ARBA" id="ARBA00022723"/>
    </source>
</evidence>
<protein>
    <submittedName>
        <fullName evidence="5">Ferredoxin-type protein NapF</fullName>
    </submittedName>
</protein>
<gene>
    <name evidence="5" type="primary">napF</name>
    <name evidence="5" type="ordered locus">Bpet4077</name>
</gene>
<keyword evidence="6" id="KW-1185">Reference proteome</keyword>
<feature type="domain" description="4Fe-4S ferredoxin-type" evidence="4">
    <location>
        <begin position="67"/>
        <end position="96"/>
    </location>
</feature>
<accession>A9I7L9</accession>
<dbReference type="EMBL" id="AM902716">
    <property type="protein sequence ID" value="CAP44425.1"/>
    <property type="molecule type" value="Genomic_DNA"/>
</dbReference>
<organism evidence="5 6">
    <name type="scientific">Bordetella petrii (strain ATCC BAA-461 / DSM 12804 / CCUG 43448 / CIP 107267 / Se-1111R)</name>
    <dbReference type="NCBI Taxonomy" id="340100"/>
    <lineage>
        <taxon>Bacteria</taxon>
        <taxon>Pseudomonadati</taxon>
        <taxon>Pseudomonadota</taxon>
        <taxon>Betaproteobacteria</taxon>
        <taxon>Burkholderiales</taxon>
        <taxon>Alcaligenaceae</taxon>
        <taxon>Bordetella</taxon>
    </lineage>
</organism>
<dbReference type="Gene3D" id="3.30.70.20">
    <property type="match status" value="1"/>
</dbReference>
<dbReference type="STRING" id="94624.Bpet4077"/>
<keyword evidence="1" id="KW-0479">Metal-binding</keyword>
<evidence type="ECO:0000313" key="5">
    <source>
        <dbReference type="EMBL" id="CAP44425.1"/>
    </source>
</evidence>
<name>A9I7L9_BORPD</name>
<dbReference type="GO" id="GO:0051536">
    <property type="term" value="F:iron-sulfur cluster binding"/>
    <property type="evidence" value="ECO:0007669"/>
    <property type="project" value="UniProtKB-KW"/>
</dbReference>
<reference evidence="5 6" key="1">
    <citation type="journal article" date="2008" name="BMC Genomics">
        <title>The missing link: Bordetella petrii is endowed with both the metabolic versatility of environmental bacteria and virulence traits of pathogenic Bordetellae.</title>
        <authorList>
            <person name="Gross R."/>
            <person name="Guzman C.A."/>
            <person name="Sebaihia M."/>
            <person name="Martins Dos Santos V.A."/>
            <person name="Pieper D.H."/>
            <person name="Koebnik R."/>
            <person name="Lechner M."/>
            <person name="Bartels D."/>
            <person name="Buhrmester J."/>
            <person name="Choudhuri J.V."/>
            <person name="Ebensen T."/>
            <person name="Gaigalat L."/>
            <person name="Herrmann S."/>
            <person name="Khachane A.N."/>
            <person name="Larisch C."/>
            <person name="Link S."/>
            <person name="Linke B."/>
            <person name="Meyer F."/>
            <person name="Mormann S."/>
            <person name="Nakunst D."/>
            <person name="Rueckert C."/>
            <person name="Schneiker-Bekel S."/>
            <person name="Schulze K."/>
            <person name="Vorhoelter F.J."/>
            <person name="Yevsa T."/>
            <person name="Engle J.T."/>
            <person name="Goldman W.E."/>
            <person name="Puehler A."/>
            <person name="Goebel U.B."/>
            <person name="Goesmann A."/>
            <person name="Bloecker H."/>
            <person name="Kaiser O."/>
            <person name="Martinez-Arias R."/>
        </authorList>
    </citation>
    <scope>NUCLEOTIDE SEQUENCE [LARGE SCALE GENOMIC DNA]</scope>
    <source>
        <strain evidence="6">ATCC BAA-461 / DSM 12804 / CCUG 43448 / CIP 107267 / Se-1111R</strain>
    </source>
</reference>
<keyword evidence="2" id="KW-0408">Iron</keyword>
<proteinExistence type="predicted"/>
<dbReference type="AlphaFoldDB" id="A9I7L9"/>
<dbReference type="KEGG" id="bpt:Bpet4077"/>
<dbReference type="InterPro" id="IPR017900">
    <property type="entry name" value="4Fe4S_Fe_S_CS"/>
</dbReference>
<dbReference type="GO" id="GO:0046872">
    <property type="term" value="F:metal ion binding"/>
    <property type="evidence" value="ECO:0007669"/>
    <property type="project" value="UniProtKB-KW"/>
</dbReference>
<dbReference type="PROSITE" id="PS51379">
    <property type="entry name" value="4FE4S_FER_2"/>
    <property type="match status" value="1"/>
</dbReference>